<organism evidence="2 3">
    <name type="scientific">Paucilactobacillus hokkaidonensis</name>
    <dbReference type="NCBI Taxonomy" id="1193095"/>
    <lineage>
        <taxon>Bacteria</taxon>
        <taxon>Bacillati</taxon>
        <taxon>Bacillota</taxon>
        <taxon>Bacilli</taxon>
        <taxon>Lactobacillales</taxon>
        <taxon>Lactobacillaceae</taxon>
        <taxon>Paucilactobacillus</taxon>
    </lineage>
</organism>
<protein>
    <recommendedName>
        <fullName evidence="1">ABC transporter domain-containing protein</fullName>
    </recommendedName>
</protein>
<gene>
    <name evidence="2" type="ORF">IV59_GL001533</name>
</gene>
<evidence type="ECO:0000313" key="2">
    <source>
        <dbReference type="EMBL" id="KRO08032.1"/>
    </source>
</evidence>
<feature type="domain" description="ABC transporter" evidence="1">
    <location>
        <begin position="6"/>
        <end position="184"/>
    </location>
</feature>
<dbReference type="CDD" id="cd00267">
    <property type="entry name" value="ABC_ATPase"/>
    <property type="match status" value="1"/>
</dbReference>
<dbReference type="InterPro" id="IPR027417">
    <property type="entry name" value="P-loop_NTPase"/>
</dbReference>
<dbReference type="SUPFAM" id="SSF52540">
    <property type="entry name" value="P-loop containing nucleoside triphosphate hydrolases"/>
    <property type="match status" value="1"/>
</dbReference>
<keyword evidence="3" id="KW-1185">Reference proteome</keyword>
<dbReference type="InterPro" id="IPR015854">
    <property type="entry name" value="ABC_transpr_LolD-like"/>
</dbReference>
<name>A0ABR5Q2Z9_9LACO</name>
<evidence type="ECO:0000259" key="1">
    <source>
        <dbReference type="PROSITE" id="PS50893"/>
    </source>
</evidence>
<evidence type="ECO:0000313" key="3">
    <source>
        <dbReference type="Proteomes" id="UP000051884"/>
    </source>
</evidence>
<dbReference type="EMBL" id="JQCH01000035">
    <property type="protein sequence ID" value="KRO08032.1"/>
    <property type="molecule type" value="Genomic_DNA"/>
</dbReference>
<sequence>MNTMEKALLELNQIGQTDVELQKVNLTIMPTDFVAIVGLNSVNKHALIEFVTGSRQPKNGEVNWTGTRSVRVISQHNRTDLIKATAEQRFRLALARSLVNRPSLLILDDPFGSLNMAVKRELYQLVNKIGTQMKAAVLLLTHDVNEAARMAQRVIGIRNGSNQFEECGARGCDEQKIDQVTDSLFNDLVNVAY</sequence>
<accession>A0ABR5Q2Z9</accession>
<comment type="caution">
    <text evidence="2">The sequence shown here is derived from an EMBL/GenBank/DDBJ whole genome shotgun (WGS) entry which is preliminary data.</text>
</comment>
<dbReference type="PANTHER" id="PTHR24220">
    <property type="entry name" value="IMPORT ATP-BINDING PROTEIN"/>
    <property type="match status" value="1"/>
</dbReference>
<dbReference type="Proteomes" id="UP000051884">
    <property type="component" value="Unassembled WGS sequence"/>
</dbReference>
<dbReference type="Gene3D" id="3.40.50.300">
    <property type="entry name" value="P-loop containing nucleotide triphosphate hydrolases"/>
    <property type="match status" value="2"/>
</dbReference>
<proteinExistence type="predicted"/>
<reference evidence="2 3" key="1">
    <citation type="journal article" date="2015" name="Genome Announc.">
        <title>Expanding the biotechnology potential of lactobacilli through comparative genomics of 213 strains and associated genera.</title>
        <authorList>
            <person name="Sun Z."/>
            <person name="Harris H.M."/>
            <person name="McCann A."/>
            <person name="Guo C."/>
            <person name="Argimon S."/>
            <person name="Zhang W."/>
            <person name="Yang X."/>
            <person name="Jeffery I.B."/>
            <person name="Cooney J.C."/>
            <person name="Kagawa T.F."/>
            <person name="Liu W."/>
            <person name="Song Y."/>
            <person name="Salvetti E."/>
            <person name="Wrobel A."/>
            <person name="Rasinkangas P."/>
            <person name="Parkhill J."/>
            <person name="Rea M.C."/>
            <person name="O'Sullivan O."/>
            <person name="Ritari J."/>
            <person name="Douillard F.P."/>
            <person name="Paul Ross R."/>
            <person name="Yang R."/>
            <person name="Briner A.E."/>
            <person name="Felis G.E."/>
            <person name="de Vos W.M."/>
            <person name="Barrangou R."/>
            <person name="Klaenhammer T.R."/>
            <person name="Caufield P.W."/>
            <person name="Cui Y."/>
            <person name="Zhang H."/>
            <person name="O'Toole P.W."/>
        </authorList>
    </citation>
    <scope>NUCLEOTIDE SEQUENCE [LARGE SCALE GENOMIC DNA]</scope>
    <source>
        <strain evidence="2 3">DSM 26202</strain>
    </source>
</reference>
<dbReference type="PROSITE" id="PS50893">
    <property type="entry name" value="ABC_TRANSPORTER_2"/>
    <property type="match status" value="1"/>
</dbReference>
<dbReference type="InterPro" id="IPR003439">
    <property type="entry name" value="ABC_transporter-like_ATP-bd"/>
</dbReference>